<comment type="caution">
    <text evidence="2">The sequence shown here is derived from an EMBL/GenBank/DDBJ whole genome shotgun (WGS) entry which is preliminary data.</text>
</comment>
<keyword evidence="3" id="KW-1185">Reference proteome</keyword>
<proteinExistence type="predicted"/>
<dbReference type="EMBL" id="JARULN010000001">
    <property type="protein sequence ID" value="MDG5753046.1"/>
    <property type="molecule type" value="Genomic_DNA"/>
</dbReference>
<dbReference type="SUPFAM" id="SSF52540">
    <property type="entry name" value="P-loop containing nucleoside triphosphate hydrolases"/>
    <property type="match status" value="1"/>
</dbReference>
<dbReference type="Gene3D" id="3.40.50.300">
    <property type="entry name" value="P-loop containing nucleotide triphosphate hydrolases"/>
    <property type="match status" value="1"/>
</dbReference>
<evidence type="ECO:0000259" key="1">
    <source>
        <dbReference type="Pfam" id="PF07728"/>
    </source>
</evidence>
<accession>A0ABT6H0Y2</accession>
<protein>
    <submittedName>
        <fullName evidence="2">AAA family ATPase</fullName>
    </submittedName>
</protein>
<sequence>MKLRQALDSHTIKRLQRMIFVGTYEHKNENYFLTRCLSPVPNVMTSVAEEKEPVFKGLYTYKGNQKLLNEQGREVLLFFRLKYTHRTFYAETVRIEPYTTDEPYQMIPIPQLQKGQEREVFERKLTNGYISFLLGRYPSDLPTPKLLLHGGRLYGNLSINATFSPFLYVEKKRQVKYVEIDDIYDWKGILVEEQLCFVTQSTYDHLIKKIEEHGSELIVNSVEEKVRTPVTPEKERMFLRTFKQIAYNRRLFFEETDFYNIHVCIKSSPITIMGGMSGIGKSQLVGAYASALGLRYGAELLWVPCSPAFQDPQDILGYLHPDGMYVASETGVVRTLLAAAKNPGQLYMIVFDEMNMSHIEHWFTSFLSLLELEASQRILTLYEPDGIERDIPPTIALGSNLIFVGTVNFDETAKDLSDRLLDRVNIIQLEKLSFRESLHMKSAKKPAEIHVSTSDFREKWTHTRDVLSVFTEAELELLDALHDALHANDPTKGISFRCVAGISFYLYNIPKDENQLTLITREEAFDLQIKQRVLTKIRGIDTAIGHLLDIKKDSALQHILRSPLAQQVSNFEHSIAYMNKKAKELELYGYVK</sequence>
<dbReference type="Pfam" id="PF07728">
    <property type="entry name" value="AAA_5"/>
    <property type="match status" value="1"/>
</dbReference>
<organism evidence="2 3">
    <name type="scientific">Ectobacillus antri</name>
    <dbReference type="NCBI Taxonomy" id="2486280"/>
    <lineage>
        <taxon>Bacteria</taxon>
        <taxon>Bacillati</taxon>
        <taxon>Bacillota</taxon>
        <taxon>Bacilli</taxon>
        <taxon>Bacillales</taxon>
        <taxon>Bacillaceae</taxon>
        <taxon>Ectobacillus</taxon>
    </lineage>
</organism>
<feature type="domain" description="ATPase dynein-related AAA" evidence="1">
    <location>
        <begin position="272"/>
        <end position="423"/>
    </location>
</feature>
<evidence type="ECO:0000313" key="2">
    <source>
        <dbReference type="EMBL" id="MDG5753046.1"/>
    </source>
</evidence>
<dbReference type="Proteomes" id="UP001218246">
    <property type="component" value="Unassembled WGS sequence"/>
</dbReference>
<dbReference type="InterPro" id="IPR011704">
    <property type="entry name" value="ATPase_dyneun-rel_AAA"/>
</dbReference>
<dbReference type="RefSeq" id="WP_124564649.1">
    <property type="nucleotide sequence ID" value="NZ_JARRRY010000001.1"/>
</dbReference>
<gene>
    <name evidence="2" type="ORF">P6P90_03405</name>
</gene>
<dbReference type="InterPro" id="IPR027417">
    <property type="entry name" value="P-loop_NTPase"/>
</dbReference>
<name>A0ABT6H0Y2_9BACI</name>
<reference evidence="2 3" key="1">
    <citation type="submission" date="2023-04" db="EMBL/GenBank/DDBJ databases">
        <title>Ectobacillus antri isolated from activated sludge.</title>
        <authorList>
            <person name="Yan P."/>
            <person name="Liu X."/>
        </authorList>
    </citation>
    <scope>NUCLEOTIDE SEQUENCE [LARGE SCALE GENOMIC DNA]</scope>
    <source>
        <strain evidence="2 3">C18H</strain>
    </source>
</reference>
<evidence type="ECO:0000313" key="3">
    <source>
        <dbReference type="Proteomes" id="UP001218246"/>
    </source>
</evidence>